<keyword evidence="3" id="KW-0378">Hydrolase</keyword>
<keyword evidence="1" id="KW-0645">Protease</keyword>
<evidence type="ECO:0000256" key="4">
    <source>
        <dbReference type="ARBA" id="ARBA00023049"/>
    </source>
</evidence>
<keyword evidence="7" id="KW-1185">Reference proteome</keyword>
<reference evidence="6 7" key="1">
    <citation type="submission" date="2023-09" db="EMBL/GenBank/DDBJ databases">
        <authorList>
            <person name="Wang M."/>
        </authorList>
    </citation>
    <scope>NUCLEOTIDE SEQUENCE [LARGE SCALE GENOMIC DNA]</scope>
    <source>
        <strain evidence="6">GT-2023</strain>
        <tissue evidence="6">Liver</tissue>
    </source>
</reference>
<evidence type="ECO:0000256" key="5">
    <source>
        <dbReference type="SAM" id="MobiDB-lite"/>
    </source>
</evidence>
<protein>
    <submittedName>
        <fullName evidence="6">Uncharacterized protein</fullName>
    </submittedName>
</protein>
<comment type="caution">
    <text evidence="6">The sequence shown here is derived from an EMBL/GenBank/DDBJ whole genome shotgun (WGS) entry which is preliminary data.</text>
</comment>
<evidence type="ECO:0000256" key="1">
    <source>
        <dbReference type="ARBA" id="ARBA00022670"/>
    </source>
</evidence>
<dbReference type="SUPFAM" id="SSF55920">
    <property type="entry name" value="Creatinase/aminopeptidase"/>
    <property type="match status" value="1"/>
</dbReference>
<dbReference type="InterPro" id="IPR052433">
    <property type="entry name" value="X-Pro_dipept-like"/>
</dbReference>
<name>A0ABR3LKG1_9TELE</name>
<sequence>MNAKAKRQSEEEQRKQEKTKERRASELMKEAENRIADVLTKMKPSVLLTLRGVNTDSGSTCREASFEGISQFQVNNSLLHPVIVECRLLKTDMELEVLRYTNRISSEAHKEVMKRVKPGLKEYEMER</sequence>
<organism evidence="6 7">
    <name type="scientific">Cirrhinus molitorella</name>
    <name type="common">mud carp</name>
    <dbReference type="NCBI Taxonomy" id="172907"/>
    <lineage>
        <taxon>Eukaryota</taxon>
        <taxon>Metazoa</taxon>
        <taxon>Chordata</taxon>
        <taxon>Craniata</taxon>
        <taxon>Vertebrata</taxon>
        <taxon>Euteleostomi</taxon>
        <taxon>Actinopterygii</taxon>
        <taxon>Neopterygii</taxon>
        <taxon>Teleostei</taxon>
        <taxon>Ostariophysi</taxon>
        <taxon>Cypriniformes</taxon>
        <taxon>Cyprinidae</taxon>
        <taxon>Labeoninae</taxon>
        <taxon>Labeonini</taxon>
        <taxon>Cirrhinus</taxon>
    </lineage>
</organism>
<dbReference type="PANTHER" id="PTHR48480">
    <property type="match status" value="1"/>
</dbReference>
<dbReference type="PANTHER" id="PTHR48480:SF2">
    <property type="entry name" value="PEPTIDASE D"/>
    <property type="match status" value="1"/>
</dbReference>
<dbReference type="Gene3D" id="3.90.230.10">
    <property type="entry name" value="Creatinase/methionine aminopeptidase superfamily"/>
    <property type="match status" value="1"/>
</dbReference>
<dbReference type="InterPro" id="IPR029149">
    <property type="entry name" value="Creatin/AminoP/Spt16_N"/>
</dbReference>
<feature type="region of interest" description="Disordered" evidence="5">
    <location>
        <begin position="1"/>
        <end position="25"/>
    </location>
</feature>
<evidence type="ECO:0000256" key="2">
    <source>
        <dbReference type="ARBA" id="ARBA00022723"/>
    </source>
</evidence>
<dbReference type="Gene3D" id="3.40.350.10">
    <property type="entry name" value="Creatinase/prolidase N-terminal domain"/>
    <property type="match status" value="1"/>
</dbReference>
<evidence type="ECO:0000313" key="7">
    <source>
        <dbReference type="Proteomes" id="UP001558613"/>
    </source>
</evidence>
<keyword evidence="4" id="KW-0482">Metalloprotease</keyword>
<evidence type="ECO:0000256" key="3">
    <source>
        <dbReference type="ARBA" id="ARBA00022801"/>
    </source>
</evidence>
<accession>A0ABR3LKG1</accession>
<dbReference type="EMBL" id="JAYMGO010000022">
    <property type="protein sequence ID" value="KAL1252234.1"/>
    <property type="molecule type" value="Genomic_DNA"/>
</dbReference>
<evidence type="ECO:0000313" key="6">
    <source>
        <dbReference type="EMBL" id="KAL1252234.1"/>
    </source>
</evidence>
<dbReference type="InterPro" id="IPR036005">
    <property type="entry name" value="Creatinase/aminopeptidase-like"/>
</dbReference>
<feature type="compositionally biased region" description="Basic and acidic residues" evidence="5">
    <location>
        <begin position="7"/>
        <end position="25"/>
    </location>
</feature>
<gene>
    <name evidence="6" type="ORF">QQF64_020030</name>
</gene>
<proteinExistence type="predicted"/>
<keyword evidence="2" id="KW-0479">Metal-binding</keyword>
<dbReference type="Proteomes" id="UP001558613">
    <property type="component" value="Unassembled WGS sequence"/>
</dbReference>